<dbReference type="Proteomes" id="UP001186944">
    <property type="component" value="Unassembled WGS sequence"/>
</dbReference>
<accession>A0AA88YTT6</accession>
<keyword evidence="3" id="KW-1185">Reference proteome</keyword>
<comment type="caution">
    <text evidence="2">The sequence shown here is derived from an EMBL/GenBank/DDBJ whole genome shotgun (WGS) entry which is preliminary data.</text>
</comment>
<organism evidence="2 3">
    <name type="scientific">Pinctada imbricata</name>
    <name type="common">Atlantic pearl-oyster</name>
    <name type="synonym">Pinctada martensii</name>
    <dbReference type="NCBI Taxonomy" id="66713"/>
    <lineage>
        <taxon>Eukaryota</taxon>
        <taxon>Metazoa</taxon>
        <taxon>Spiralia</taxon>
        <taxon>Lophotrochozoa</taxon>
        <taxon>Mollusca</taxon>
        <taxon>Bivalvia</taxon>
        <taxon>Autobranchia</taxon>
        <taxon>Pteriomorphia</taxon>
        <taxon>Pterioida</taxon>
        <taxon>Pterioidea</taxon>
        <taxon>Pteriidae</taxon>
        <taxon>Pinctada</taxon>
    </lineage>
</organism>
<sequence length="619" mass="68713">MKRHLRQVHQVEFPYSISVQNPAHSGLSHAPTPTALNHAPSTLAPTPLAPSAPTPVRYAPIPAPSALAPTAPSAIAPAPAPFAPIPAPSALAPAPSAPTPAPFAPAPTPAPFAPTPAPSALALAPSVLTPAPTPFAPTPAPSALAPAPFAPTPAPSALAPIALAPSALTPAPSAPTPAPSAPFAPTPSALAPIPCAQFLGFEHPFTMLVAGPTMSGKTNWLTHLLKLNKVMIKPAPTRILWIYKRWQPIYDVIKSSVYPPVTFIQGLPKNLQQDNFIDPRDINLVIIDDLQKDASSSQDVCELFTEGAHHRNLSVICIMQNIFYKGRENRTMSLNSQYLVFFKNPRDQQQIAILASQMYPGNASKLLDAYRQAIERPYGYLVVDLKQNTPELYRLQTYIFRNYIKEDTHEFDHSLTSIHAVNTSNMSSRRGIEHERQTTRDSGMETDPKYPSCTDCGEMFENQYDVQRHVRRGCPMYENSEEEMDTDGEDDDEGYDFLINSVWKDHNKEFYKRVNELLNEKSLTEKEAKSEASKYMLPKDKKLFMKKYQRFLFRTIQLKSSKLHRKIMNQILEASKRKSVDKAVEAVVKNHKKDYDELFDENENESNENSDSEESDETE</sequence>
<proteinExistence type="predicted"/>
<gene>
    <name evidence="2" type="ORF">FSP39_015034</name>
</gene>
<feature type="region of interest" description="Disordered" evidence="1">
    <location>
        <begin position="91"/>
        <end position="111"/>
    </location>
</feature>
<feature type="compositionally biased region" description="Pro residues" evidence="1">
    <location>
        <begin position="95"/>
        <end position="111"/>
    </location>
</feature>
<name>A0AA88YTT6_PINIB</name>
<protein>
    <submittedName>
        <fullName evidence="2">Uncharacterized protein</fullName>
    </submittedName>
</protein>
<feature type="compositionally biased region" description="Basic and acidic residues" evidence="1">
    <location>
        <begin position="430"/>
        <end position="448"/>
    </location>
</feature>
<feature type="region of interest" description="Disordered" evidence="1">
    <location>
        <begin position="426"/>
        <end position="448"/>
    </location>
</feature>
<feature type="compositionally biased region" description="Acidic residues" evidence="1">
    <location>
        <begin position="597"/>
        <end position="619"/>
    </location>
</feature>
<feature type="region of interest" description="Disordered" evidence="1">
    <location>
        <begin position="595"/>
        <end position="619"/>
    </location>
</feature>
<evidence type="ECO:0000256" key="1">
    <source>
        <dbReference type="SAM" id="MobiDB-lite"/>
    </source>
</evidence>
<dbReference type="AlphaFoldDB" id="A0AA88YTT6"/>
<evidence type="ECO:0000313" key="3">
    <source>
        <dbReference type="Proteomes" id="UP001186944"/>
    </source>
</evidence>
<dbReference type="PRINTS" id="PR01217">
    <property type="entry name" value="PRICHEXTENSN"/>
</dbReference>
<evidence type="ECO:0000313" key="2">
    <source>
        <dbReference type="EMBL" id="KAK3107458.1"/>
    </source>
</evidence>
<reference evidence="2" key="1">
    <citation type="submission" date="2019-08" db="EMBL/GenBank/DDBJ databases">
        <title>The improved chromosome-level genome for the pearl oyster Pinctada fucata martensii using PacBio sequencing and Hi-C.</title>
        <authorList>
            <person name="Zheng Z."/>
        </authorList>
    </citation>
    <scope>NUCLEOTIDE SEQUENCE</scope>
    <source>
        <strain evidence="2">ZZ-2019</strain>
        <tissue evidence="2">Adductor muscle</tissue>
    </source>
</reference>
<feature type="region of interest" description="Disordered" evidence="1">
    <location>
        <begin position="24"/>
        <end position="51"/>
    </location>
</feature>
<dbReference type="EMBL" id="VSWD01000002">
    <property type="protein sequence ID" value="KAK3107458.1"/>
    <property type="molecule type" value="Genomic_DNA"/>
</dbReference>